<dbReference type="Proteomes" id="UP000799302">
    <property type="component" value="Unassembled WGS sequence"/>
</dbReference>
<feature type="compositionally biased region" description="Basic and acidic residues" evidence="1">
    <location>
        <begin position="145"/>
        <end position="159"/>
    </location>
</feature>
<keyword evidence="3" id="KW-1185">Reference proteome</keyword>
<protein>
    <submittedName>
        <fullName evidence="2">Uncharacterized protein</fullName>
    </submittedName>
</protein>
<dbReference type="AlphaFoldDB" id="A0A6A6UMU2"/>
<sequence>MLATCVLQSALQGALHSSAFQGAILLGGARCAHPRQYNVDHGPRSGLPLPKNDVTDPRIRGDLDPKPFTIDAKFHELQASLKSLRNEMQDKRTSSDYKMMSIEDQLSSRPDSRFIKLLQEQNEILRMDKDRYWTALQERGTLSKRLTDDFNNDGEKSENPRLQGQKSQRQRREQRSEEEDMEEDFPYCSFGDLMVVGLLGGSMSLLLHEIICWTLHRNSLREEDWER</sequence>
<organism evidence="2 3">
    <name type="scientific">Microthyrium microscopicum</name>
    <dbReference type="NCBI Taxonomy" id="703497"/>
    <lineage>
        <taxon>Eukaryota</taxon>
        <taxon>Fungi</taxon>
        <taxon>Dikarya</taxon>
        <taxon>Ascomycota</taxon>
        <taxon>Pezizomycotina</taxon>
        <taxon>Dothideomycetes</taxon>
        <taxon>Dothideomycetes incertae sedis</taxon>
        <taxon>Microthyriales</taxon>
        <taxon>Microthyriaceae</taxon>
        <taxon>Microthyrium</taxon>
    </lineage>
</organism>
<reference evidence="2" key="1">
    <citation type="journal article" date="2020" name="Stud. Mycol.">
        <title>101 Dothideomycetes genomes: a test case for predicting lifestyles and emergence of pathogens.</title>
        <authorList>
            <person name="Haridas S."/>
            <person name="Albert R."/>
            <person name="Binder M."/>
            <person name="Bloem J."/>
            <person name="Labutti K."/>
            <person name="Salamov A."/>
            <person name="Andreopoulos B."/>
            <person name="Baker S."/>
            <person name="Barry K."/>
            <person name="Bills G."/>
            <person name="Bluhm B."/>
            <person name="Cannon C."/>
            <person name="Castanera R."/>
            <person name="Culley D."/>
            <person name="Daum C."/>
            <person name="Ezra D."/>
            <person name="Gonzalez J."/>
            <person name="Henrissat B."/>
            <person name="Kuo A."/>
            <person name="Liang C."/>
            <person name="Lipzen A."/>
            <person name="Lutzoni F."/>
            <person name="Magnuson J."/>
            <person name="Mondo S."/>
            <person name="Nolan M."/>
            <person name="Ohm R."/>
            <person name="Pangilinan J."/>
            <person name="Park H.-J."/>
            <person name="Ramirez L."/>
            <person name="Alfaro M."/>
            <person name="Sun H."/>
            <person name="Tritt A."/>
            <person name="Yoshinaga Y."/>
            <person name="Zwiers L.-H."/>
            <person name="Turgeon B."/>
            <person name="Goodwin S."/>
            <person name="Spatafora J."/>
            <person name="Crous P."/>
            <person name="Grigoriev I."/>
        </authorList>
    </citation>
    <scope>NUCLEOTIDE SEQUENCE</scope>
    <source>
        <strain evidence="2">CBS 115976</strain>
    </source>
</reference>
<evidence type="ECO:0000313" key="3">
    <source>
        <dbReference type="Proteomes" id="UP000799302"/>
    </source>
</evidence>
<accession>A0A6A6UMU2</accession>
<proteinExistence type="predicted"/>
<evidence type="ECO:0000256" key="1">
    <source>
        <dbReference type="SAM" id="MobiDB-lite"/>
    </source>
</evidence>
<evidence type="ECO:0000313" key="2">
    <source>
        <dbReference type="EMBL" id="KAF2673595.1"/>
    </source>
</evidence>
<gene>
    <name evidence="2" type="ORF">BT63DRAFT_451651</name>
</gene>
<name>A0A6A6UMU2_9PEZI</name>
<dbReference type="EMBL" id="MU004231">
    <property type="protein sequence ID" value="KAF2673595.1"/>
    <property type="molecule type" value="Genomic_DNA"/>
</dbReference>
<feature type="region of interest" description="Disordered" evidence="1">
    <location>
        <begin position="144"/>
        <end position="183"/>
    </location>
</feature>